<dbReference type="Pfam" id="PF02113">
    <property type="entry name" value="Peptidase_S13"/>
    <property type="match status" value="1"/>
</dbReference>
<dbReference type="GO" id="GO:0000270">
    <property type="term" value="P:peptidoglycan metabolic process"/>
    <property type="evidence" value="ECO:0007669"/>
    <property type="project" value="TreeGrafter"/>
</dbReference>
<keyword evidence="3" id="KW-0645">Protease</keyword>
<dbReference type="STRING" id="1123402.SAMN02583745_01747"/>
<dbReference type="NCBIfam" id="TIGR00666">
    <property type="entry name" value="PBP4"/>
    <property type="match status" value="1"/>
</dbReference>
<dbReference type="InterPro" id="IPR012338">
    <property type="entry name" value="Beta-lactam/transpept-like"/>
</dbReference>
<evidence type="ECO:0000313" key="4">
    <source>
        <dbReference type="Proteomes" id="UP000242642"/>
    </source>
</evidence>
<accession>A0A1I0CUN5</accession>
<reference evidence="4" key="1">
    <citation type="submission" date="2016-10" db="EMBL/GenBank/DDBJ databases">
        <authorList>
            <person name="Varghese N."/>
            <person name="Submissions S."/>
        </authorList>
    </citation>
    <scope>NUCLEOTIDE SEQUENCE [LARGE SCALE GENOMIC DNA]</scope>
    <source>
        <strain evidence="4">DSM 18579</strain>
    </source>
</reference>
<keyword evidence="3" id="KW-0121">Carboxypeptidase</keyword>
<gene>
    <name evidence="3" type="ORF">SAMN02583745_01747</name>
</gene>
<dbReference type="PANTHER" id="PTHR30023">
    <property type="entry name" value="D-ALANYL-D-ALANINE CARBOXYPEPTIDASE"/>
    <property type="match status" value="1"/>
</dbReference>
<comment type="similarity">
    <text evidence="1">Belongs to the peptidase S13 family.</text>
</comment>
<evidence type="ECO:0000256" key="2">
    <source>
        <dbReference type="ARBA" id="ARBA00022801"/>
    </source>
</evidence>
<dbReference type="GO" id="GO:0004185">
    <property type="term" value="F:serine-type carboxypeptidase activity"/>
    <property type="evidence" value="ECO:0007669"/>
    <property type="project" value="InterPro"/>
</dbReference>
<protein>
    <submittedName>
        <fullName evidence="3">D-alanyl-D-alanine carboxypeptidase / D-alanyl-D-alanine-endopeptidase (Penicillin-binding protein 4)</fullName>
    </submittedName>
</protein>
<dbReference type="GO" id="GO:0006508">
    <property type="term" value="P:proteolysis"/>
    <property type="evidence" value="ECO:0007669"/>
    <property type="project" value="InterPro"/>
</dbReference>
<sequence>MMPFKYPAFLLFFILPSALFFGASFKSIANNPVIDSYKEYLPDGANLTLKVQKVGGTEPIYAFNSEQQSLPASTLKVITAVAALIELGEDFVFKTQFETNATINSEGFLEGDIVLRFTGDPTLTRQDVRNLVNGLKKQGVKGIAGDLIIDVSAFAGQDKAPGWPWNDLTQCFNAPPSAAIIDRNCFSLTIKANKVGEYAKVDIASFYPVNVQSNVIVLEKGSKDASYCELDVIPGELNRFSLTGCMVERSDPLPLAFSIQDGASYSGAIVKNEFSVAEIQFEGMIRRQTLLRPETNVLVIHQSAPLRELLTRMLKKSDNLIADTVFRTIGQHRFKTSGTWRNGELAIRQILKQSANIDLANNIIVDGSGLSRHNLITPAMMMNVLQFIGINDKQLNFISMLPEAGKDGTLAYRGGLDAAGVNGKVNAKTGALKGVYNLAGFITAASGQKIAFVQFVTGYSVPPGDEKNRRAPLVRFESRLYKDIYQNN</sequence>
<evidence type="ECO:0000256" key="1">
    <source>
        <dbReference type="ARBA" id="ARBA00006096"/>
    </source>
</evidence>
<proteinExistence type="inferred from homology"/>
<keyword evidence="2" id="KW-0378">Hydrolase</keyword>
<dbReference type="Gene3D" id="3.40.710.10">
    <property type="entry name" value="DD-peptidase/beta-lactamase superfamily"/>
    <property type="match status" value="1"/>
</dbReference>
<dbReference type="PANTHER" id="PTHR30023:SF0">
    <property type="entry name" value="PENICILLIN-SENSITIVE CARBOXYPEPTIDASE A"/>
    <property type="match status" value="1"/>
</dbReference>
<dbReference type="AlphaFoldDB" id="A0A1I0CUN5"/>
<dbReference type="Gene3D" id="3.50.80.20">
    <property type="entry name" value="D-Ala-D-Ala carboxypeptidase C, peptidase S13"/>
    <property type="match status" value="1"/>
</dbReference>
<dbReference type="Proteomes" id="UP000242642">
    <property type="component" value="Unassembled WGS sequence"/>
</dbReference>
<organism evidence="3 4">
    <name type="scientific">Thorsellia anophelis DSM 18579</name>
    <dbReference type="NCBI Taxonomy" id="1123402"/>
    <lineage>
        <taxon>Bacteria</taxon>
        <taxon>Pseudomonadati</taxon>
        <taxon>Pseudomonadota</taxon>
        <taxon>Gammaproteobacteria</taxon>
        <taxon>Enterobacterales</taxon>
        <taxon>Thorselliaceae</taxon>
        <taxon>Thorsellia</taxon>
    </lineage>
</organism>
<keyword evidence="4" id="KW-1185">Reference proteome</keyword>
<dbReference type="NCBIfam" id="NF008322">
    <property type="entry name" value="PRK11113.1"/>
    <property type="match status" value="1"/>
</dbReference>
<evidence type="ECO:0000313" key="3">
    <source>
        <dbReference type="EMBL" id="SET23421.1"/>
    </source>
</evidence>
<dbReference type="EMBL" id="FOHV01000012">
    <property type="protein sequence ID" value="SET23421.1"/>
    <property type="molecule type" value="Genomic_DNA"/>
</dbReference>
<dbReference type="InterPro" id="IPR000667">
    <property type="entry name" value="Peptidase_S13"/>
</dbReference>
<dbReference type="RefSeq" id="WP_425441775.1">
    <property type="nucleotide sequence ID" value="NZ_FOHV01000012.1"/>
</dbReference>
<dbReference type="PRINTS" id="PR00922">
    <property type="entry name" value="DADACBPTASE3"/>
</dbReference>
<name>A0A1I0CUN5_9GAMM</name>
<dbReference type="SUPFAM" id="SSF56601">
    <property type="entry name" value="beta-lactamase/transpeptidase-like"/>
    <property type="match status" value="1"/>
</dbReference>